<evidence type="ECO:0000256" key="2">
    <source>
        <dbReference type="SAM" id="SignalP"/>
    </source>
</evidence>
<dbReference type="RefSeq" id="WP_349946203.1">
    <property type="nucleotide sequence ID" value="NZ_CP157940.1"/>
</dbReference>
<feature type="chain" id="PRO_5043369498" evidence="2">
    <location>
        <begin position="30"/>
        <end position="84"/>
    </location>
</feature>
<protein>
    <submittedName>
        <fullName evidence="3">Uncharacterized protein</fullName>
    </submittedName>
</protein>
<feature type="signal peptide" evidence="2">
    <location>
        <begin position="1"/>
        <end position="29"/>
    </location>
</feature>
<feature type="compositionally biased region" description="Polar residues" evidence="1">
    <location>
        <begin position="21"/>
        <end position="40"/>
    </location>
</feature>
<evidence type="ECO:0000313" key="3">
    <source>
        <dbReference type="EMBL" id="XBS53915.1"/>
    </source>
</evidence>
<accession>A0AAU7PNH1</accession>
<evidence type="ECO:0000256" key="1">
    <source>
        <dbReference type="SAM" id="MobiDB-lite"/>
    </source>
</evidence>
<gene>
    <name evidence="3" type="ORF">ABFV83_19255</name>
</gene>
<organism evidence="3">
    <name type="scientific">Lacrimispora sp. BS-2</name>
    <dbReference type="NCBI Taxonomy" id="3151850"/>
    <lineage>
        <taxon>Bacteria</taxon>
        <taxon>Bacillati</taxon>
        <taxon>Bacillota</taxon>
        <taxon>Clostridia</taxon>
        <taxon>Lachnospirales</taxon>
        <taxon>Lachnospiraceae</taxon>
        <taxon>Lacrimispora</taxon>
    </lineage>
</organism>
<proteinExistence type="predicted"/>
<reference evidence="3" key="1">
    <citation type="submission" date="2024-06" db="EMBL/GenBank/DDBJ databases">
        <title>Lacrimispora cavernae sp. nov., a novel anaerobe isolated from bat guano pile inside a cave.</title>
        <authorList>
            <person name="Miller S.L."/>
            <person name="Lu N."/>
            <person name="King J."/>
            <person name="Sankaranarayanan K."/>
            <person name="Lawson P.A."/>
        </authorList>
    </citation>
    <scope>NUCLEOTIDE SEQUENCE</scope>
    <source>
        <strain evidence="3">BS-2</strain>
    </source>
</reference>
<dbReference type="PROSITE" id="PS51257">
    <property type="entry name" value="PROKAR_LIPOPROTEIN"/>
    <property type="match status" value="1"/>
</dbReference>
<name>A0AAU7PNH1_9FIRM</name>
<keyword evidence="2" id="KW-0732">Signal</keyword>
<feature type="compositionally biased region" description="Basic and acidic residues" evidence="1">
    <location>
        <begin position="46"/>
        <end position="61"/>
    </location>
</feature>
<dbReference type="AlphaFoldDB" id="A0AAU7PNH1"/>
<dbReference type="EMBL" id="CP157940">
    <property type="protein sequence ID" value="XBS53915.1"/>
    <property type="molecule type" value="Genomic_DNA"/>
</dbReference>
<feature type="region of interest" description="Disordered" evidence="1">
    <location>
        <begin position="21"/>
        <end position="84"/>
    </location>
</feature>
<sequence>MKRKFLAAAMTFALTAGMLSGCSSSTGSAPENKETQTSVVAATEAAKADKTQTEETKEAKGKGTLVGVAMPPRICSGGTRMGPI</sequence>